<accession>A0A660S6E6</accession>
<reference evidence="2 3" key="1">
    <citation type="submission" date="2018-06" db="EMBL/GenBank/DDBJ databases">
        <title>Extensive metabolic versatility and redundancy in microbially diverse, dynamic hydrothermal sediments.</title>
        <authorList>
            <person name="Dombrowski N."/>
            <person name="Teske A."/>
            <person name="Baker B.J."/>
        </authorList>
    </citation>
    <scope>NUCLEOTIDE SEQUENCE [LARGE SCALE GENOMIC DNA]</scope>
    <source>
        <strain evidence="2">B35_G9</strain>
    </source>
</reference>
<evidence type="ECO:0000256" key="1">
    <source>
        <dbReference type="SAM" id="MobiDB-lite"/>
    </source>
</evidence>
<feature type="region of interest" description="Disordered" evidence="1">
    <location>
        <begin position="177"/>
        <end position="199"/>
    </location>
</feature>
<proteinExistence type="predicted"/>
<sequence length="209" mass="23167">MKKFFLLAFLFFLISALSIYGVNLIQNPGFENWTSGSPDNWHNDSGDIIYQNSDTVHSGSYSARVVVTTGTQASTDFYTDTINVESSTDYTYSFYVFHTDTTIKARLALWFYDKDGNYVTNYYGSYSTAGSNWQELTHSFTTDTNVVKLICDIRFYDQTGFADSAVVFVDDADLEGPATGNNPPTISDVTRTPANPDSGQVVNVSANIT</sequence>
<comment type="caution">
    <text evidence="2">The sequence shown here is derived from an EMBL/GenBank/DDBJ whole genome shotgun (WGS) entry which is preliminary data.</text>
</comment>
<feature type="compositionally biased region" description="Polar residues" evidence="1">
    <location>
        <begin position="179"/>
        <end position="199"/>
    </location>
</feature>
<evidence type="ECO:0000313" key="2">
    <source>
        <dbReference type="EMBL" id="RKX64680.1"/>
    </source>
</evidence>
<dbReference type="AlphaFoldDB" id="A0A660S6E6"/>
<evidence type="ECO:0000313" key="3">
    <source>
        <dbReference type="Proteomes" id="UP000282321"/>
    </source>
</evidence>
<feature type="non-terminal residue" evidence="2">
    <location>
        <position position="209"/>
    </location>
</feature>
<dbReference type="SUPFAM" id="SSF49785">
    <property type="entry name" value="Galactose-binding domain-like"/>
    <property type="match status" value="1"/>
</dbReference>
<name>A0A660S6E6_UNCT6</name>
<dbReference type="Gene3D" id="2.60.120.260">
    <property type="entry name" value="Galactose-binding domain-like"/>
    <property type="match status" value="1"/>
</dbReference>
<dbReference type="EMBL" id="QNBC01000141">
    <property type="protein sequence ID" value="RKX64680.1"/>
    <property type="molecule type" value="Genomic_DNA"/>
</dbReference>
<organism evidence="2 3">
    <name type="scientific">candidate division TA06 bacterium</name>
    <dbReference type="NCBI Taxonomy" id="2250710"/>
    <lineage>
        <taxon>Bacteria</taxon>
        <taxon>Bacteria division TA06</taxon>
    </lineage>
</organism>
<protein>
    <submittedName>
        <fullName evidence="2">Uncharacterized protein</fullName>
    </submittedName>
</protein>
<dbReference type="Proteomes" id="UP000282321">
    <property type="component" value="Unassembled WGS sequence"/>
</dbReference>
<gene>
    <name evidence="2" type="ORF">DRP44_07905</name>
</gene>
<dbReference type="InterPro" id="IPR008979">
    <property type="entry name" value="Galactose-bd-like_sf"/>
</dbReference>